<keyword evidence="1" id="KW-0732">Signal</keyword>
<feature type="chain" id="PRO_5013149169" evidence="1">
    <location>
        <begin position="21"/>
        <end position="189"/>
    </location>
</feature>
<keyword evidence="3" id="KW-1185">Reference proteome</keyword>
<reference evidence="2 3" key="1">
    <citation type="submission" date="2017-09" db="EMBL/GenBank/DDBJ databases">
        <title>Complete genome sequence of Verrucomicrobial strain HZ-65, isolated from freshwater.</title>
        <authorList>
            <person name="Choi A."/>
        </authorList>
    </citation>
    <scope>NUCLEOTIDE SEQUENCE [LARGE SCALE GENOMIC DNA]</scope>
    <source>
        <strain evidence="2 3">HZ-65</strain>
    </source>
</reference>
<gene>
    <name evidence="2" type="ORF">CMV30_04465</name>
</gene>
<dbReference type="EMBL" id="CP023344">
    <property type="protein sequence ID" value="ATC63267.1"/>
    <property type="molecule type" value="Genomic_DNA"/>
</dbReference>
<dbReference type="AlphaFoldDB" id="A0A290Q4Q3"/>
<evidence type="ECO:0000256" key="1">
    <source>
        <dbReference type="SAM" id="SignalP"/>
    </source>
</evidence>
<dbReference type="Proteomes" id="UP000217265">
    <property type="component" value="Chromosome"/>
</dbReference>
<name>A0A290Q4Q3_9BACT</name>
<protein>
    <submittedName>
        <fullName evidence="2">Uncharacterized protein</fullName>
    </submittedName>
</protein>
<accession>A0A290Q4Q3</accession>
<evidence type="ECO:0000313" key="2">
    <source>
        <dbReference type="EMBL" id="ATC63267.1"/>
    </source>
</evidence>
<feature type="signal peptide" evidence="1">
    <location>
        <begin position="1"/>
        <end position="20"/>
    </location>
</feature>
<evidence type="ECO:0000313" key="3">
    <source>
        <dbReference type="Proteomes" id="UP000217265"/>
    </source>
</evidence>
<sequence length="189" mass="21471">MSMKVLRTLLIIVSVVSLNASDSKIRDDFLKQATDQARLSNEAKTHTFFLHLFISGGWGPETASYEVRYDGPLEIQELLKNSLDKGVIIRRDLKGETRTQLDKYRLAEFVGQCIDQELFELGPKKHVLERPQIKTDGCDFWVFIKYGEAENFFQRTDESAPVGAIYSTLKKLIQDSQAPQEKGTAKSQP</sequence>
<dbReference type="RefSeq" id="WP_096054899.1">
    <property type="nucleotide sequence ID" value="NZ_CP023344.1"/>
</dbReference>
<proteinExistence type="predicted"/>
<dbReference type="KEGG" id="vbh:CMV30_04465"/>
<organism evidence="2 3">
    <name type="scientific">Nibricoccus aquaticus</name>
    <dbReference type="NCBI Taxonomy" id="2576891"/>
    <lineage>
        <taxon>Bacteria</taxon>
        <taxon>Pseudomonadati</taxon>
        <taxon>Verrucomicrobiota</taxon>
        <taxon>Opitutia</taxon>
        <taxon>Opitutales</taxon>
        <taxon>Opitutaceae</taxon>
        <taxon>Nibricoccus</taxon>
    </lineage>
</organism>